<dbReference type="Gene3D" id="3.30.70.270">
    <property type="match status" value="1"/>
</dbReference>
<dbReference type="PROSITE" id="PS50883">
    <property type="entry name" value="EAL"/>
    <property type="match status" value="1"/>
</dbReference>
<dbReference type="PANTHER" id="PTHR44757">
    <property type="entry name" value="DIGUANYLATE CYCLASE DGCP"/>
    <property type="match status" value="1"/>
</dbReference>
<feature type="domain" description="MHYT" evidence="6">
    <location>
        <begin position="12"/>
        <end position="199"/>
    </location>
</feature>
<gene>
    <name evidence="7" type="primary">gmr_1</name>
    <name evidence="7" type="ORF">HDIA_0615</name>
</gene>
<dbReference type="SMART" id="SM00091">
    <property type="entry name" value="PAS"/>
    <property type="match status" value="2"/>
</dbReference>
<dbReference type="NCBIfam" id="TIGR00229">
    <property type="entry name" value="sensory_box"/>
    <property type="match status" value="1"/>
</dbReference>
<dbReference type="PROSITE" id="PS50924">
    <property type="entry name" value="MHYT"/>
    <property type="match status" value="1"/>
</dbReference>
<feature type="transmembrane region" description="Helical" evidence="1">
    <location>
        <begin position="84"/>
        <end position="104"/>
    </location>
</feature>
<dbReference type="GO" id="GO:0071111">
    <property type="term" value="F:cyclic-guanylate-specific phosphodiesterase activity"/>
    <property type="evidence" value="ECO:0007669"/>
    <property type="project" value="UniProtKB-EC"/>
</dbReference>
<dbReference type="CDD" id="cd00130">
    <property type="entry name" value="PAS"/>
    <property type="match status" value="1"/>
</dbReference>
<dbReference type="Pfam" id="PF13426">
    <property type="entry name" value="PAS_9"/>
    <property type="match status" value="1"/>
</dbReference>
<dbReference type="PROSITE" id="PS50112">
    <property type="entry name" value="PAS"/>
    <property type="match status" value="1"/>
</dbReference>
<dbReference type="SUPFAM" id="SSF55785">
    <property type="entry name" value="PYP-like sensor domain (PAS domain)"/>
    <property type="match status" value="2"/>
</dbReference>
<keyword evidence="1" id="KW-0472">Membrane</keyword>
<feature type="transmembrane region" description="Helical" evidence="1">
    <location>
        <begin position="16"/>
        <end position="35"/>
    </location>
</feature>
<dbReference type="InterPro" id="IPR005330">
    <property type="entry name" value="MHYT_dom"/>
</dbReference>
<feature type="domain" description="EAL" evidence="4">
    <location>
        <begin position="678"/>
        <end position="928"/>
    </location>
</feature>
<accession>A0A2C9D1N5</accession>
<dbReference type="InterPro" id="IPR029787">
    <property type="entry name" value="Nucleotide_cyclase"/>
</dbReference>
<evidence type="ECO:0000313" key="7">
    <source>
        <dbReference type="EMBL" id="SON54156.1"/>
    </source>
</evidence>
<dbReference type="CDD" id="cd01948">
    <property type="entry name" value="EAL"/>
    <property type="match status" value="1"/>
</dbReference>
<dbReference type="CDD" id="cd01949">
    <property type="entry name" value="GGDEF"/>
    <property type="match status" value="1"/>
</dbReference>
<dbReference type="InterPro" id="IPR000014">
    <property type="entry name" value="PAS"/>
</dbReference>
<evidence type="ECO:0000259" key="6">
    <source>
        <dbReference type="PROSITE" id="PS50924"/>
    </source>
</evidence>
<dbReference type="Pfam" id="PF03707">
    <property type="entry name" value="MHYT"/>
    <property type="match status" value="2"/>
</dbReference>
<dbReference type="SMART" id="SM00267">
    <property type="entry name" value="GGDEF"/>
    <property type="match status" value="1"/>
</dbReference>
<dbReference type="SMART" id="SM00052">
    <property type="entry name" value="EAL"/>
    <property type="match status" value="1"/>
</dbReference>
<dbReference type="PANTHER" id="PTHR44757:SF2">
    <property type="entry name" value="BIOFILM ARCHITECTURE MAINTENANCE PROTEIN MBAA"/>
    <property type="match status" value="1"/>
</dbReference>
<dbReference type="NCBIfam" id="TIGR00254">
    <property type="entry name" value="GGDEF"/>
    <property type="match status" value="1"/>
</dbReference>
<dbReference type="InterPro" id="IPR035965">
    <property type="entry name" value="PAS-like_dom_sf"/>
</dbReference>
<dbReference type="PROSITE" id="PS50113">
    <property type="entry name" value="PAC"/>
    <property type="match status" value="1"/>
</dbReference>
<sequence length="935" mass="102732">MFQVLNCLAVDHDPQLVLVAAIVCALSSLSAINFIQRATASDSGSRWLWVASGGFMGGVGIWATHSIAMLAYSAAGPMGFNLGLTAWSLVSAIGIFTVGMAASVMERGRPLSMLGGVMAGLGIGVMHFLGMRSIEFAGTIAWDRILVLAALLIGMVFGAIAFRIATSGDSRKHTLMAALFLTLGVVGLHFTAMGAVIVVPDPSRSFDSLGVSASVLALIMAITAAVMLLFSLLVSFVGGRSQRRASNRDLYFRLLVEGVTDYALYMLDTDGNVTNWNSGAERIAGYKAEEIVGRNFADFFTPMDRRSGRPQEALRATREDGKFEAESELIRQDGTAFWAHMVIDPIYRADGTLMGYANITRDISHQREIDFSLAETRRNLDLALSNMSQGLCLFDADEKLMLANARFLDIFDLSPDTVRPGLSFFDLVRMTHAAGTSEMESAPEAHEVYERHSGAIKAGETAAVIEEYRPGCYLSIIHRSLPEGGFVTTFEDITQRRKSEQQIAFMAEHDHLTGLPNRPAFNNYVDDMLEKVVKTEDKVAILGIDLDKFKEINDLRGHSVGDQVLCRLAERVSAVLQDDEFFCRFGGDEFAAVKRIASETELNEFLDRLEQTLHASLQIDDFEVAPRASVGVAIFPNDGTNREQLINNADLAMYRAKAALGRFACFYEARMDEAARKRRTMAQALWRAIEQREFALFYQVQKSVSSGEITGYEVLLRWHHPERGLVPPSEFIPIAEECGAIVPIGEWVLREACRQAASWADPHKIAVNLSPVQLAHADLPRLVHEVLLETGLAPNRLELEITESTIIGDKDRALHMLRQVKALGVTIAIDDFGTGYSSLETLRSFPFDKIKLDASFMREAETSLQAKAFIRAMLALGRSLTVPVLAEGVETSVQLDILRAEGCDEAQGYLLGRPAPFETDDEVDANGLVVERLTG</sequence>
<protein>
    <submittedName>
        <fullName evidence="7">Cyclic di-GMP phosphodiesterase Gmr</fullName>
        <ecNumber evidence="7">3.1.4.52</ecNumber>
    </submittedName>
</protein>
<feature type="domain" description="PAS" evidence="2">
    <location>
        <begin position="248"/>
        <end position="321"/>
    </location>
</feature>
<evidence type="ECO:0000256" key="1">
    <source>
        <dbReference type="PROSITE-ProRule" id="PRU00244"/>
    </source>
</evidence>
<evidence type="ECO:0000259" key="4">
    <source>
        <dbReference type="PROSITE" id="PS50883"/>
    </source>
</evidence>
<name>A0A2C9D1N5_9HYPH</name>
<dbReference type="InterPro" id="IPR052155">
    <property type="entry name" value="Biofilm_reg_signaling"/>
</dbReference>
<dbReference type="Gene3D" id="3.20.20.450">
    <property type="entry name" value="EAL domain"/>
    <property type="match status" value="1"/>
</dbReference>
<dbReference type="EMBL" id="LT960614">
    <property type="protein sequence ID" value="SON54156.1"/>
    <property type="molecule type" value="Genomic_DNA"/>
</dbReference>
<dbReference type="SUPFAM" id="SSF141868">
    <property type="entry name" value="EAL domain-like"/>
    <property type="match status" value="1"/>
</dbReference>
<dbReference type="KEGG" id="hdi:HDIA_0615"/>
<dbReference type="InterPro" id="IPR000700">
    <property type="entry name" value="PAS-assoc_C"/>
</dbReference>
<dbReference type="InterPro" id="IPR001633">
    <property type="entry name" value="EAL_dom"/>
</dbReference>
<dbReference type="GO" id="GO:0016020">
    <property type="term" value="C:membrane"/>
    <property type="evidence" value="ECO:0007669"/>
    <property type="project" value="UniProtKB-UniRule"/>
</dbReference>
<dbReference type="InterPro" id="IPR035919">
    <property type="entry name" value="EAL_sf"/>
</dbReference>
<dbReference type="Pfam" id="PF00990">
    <property type="entry name" value="GGDEF"/>
    <property type="match status" value="1"/>
</dbReference>
<feature type="transmembrane region" description="Helical" evidence="1">
    <location>
        <begin position="145"/>
        <end position="165"/>
    </location>
</feature>
<feature type="transmembrane region" description="Helical" evidence="1">
    <location>
        <begin position="111"/>
        <end position="130"/>
    </location>
</feature>
<keyword evidence="1" id="KW-1133">Transmembrane helix</keyword>
<evidence type="ECO:0000313" key="8">
    <source>
        <dbReference type="Proteomes" id="UP000223606"/>
    </source>
</evidence>
<dbReference type="Pfam" id="PF12860">
    <property type="entry name" value="PAS_7"/>
    <property type="match status" value="1"/>
</dbReference>
<keyword evidence="1" id="KW-0812">Transmembrane</keyword>
<dbReference type="AlphaFoldDB" id="A0A2C9D1N5"/>
<feature type="domain" description="GGDEF" evidence="5">
    <location>
        <begin position="537"/>
        <end position="670"/>
    </location>
</feature>
<dbReference type="OrthoDB" id="9814202at2"/>
<dbReference type="SUPFAM" id="SSF55073">
    <property type="entry name" value="Nucleotide cyclase"/>
    <property type="match status" value="1"/>
</dbReference>
<evidence type="ECO:0000259" key="2">
    <source>
        <dbReference type="PROSITE" id="PS50112"/>
    </source>
</evidence>
<dbReference type="Pfam" id="PF00563">
    <property type="entry name" value="EAL"/>
    <property type="match status" value="1"/>
</dbReference>
<keyword evidence="7" id="KW-0378">Hydrolase</keyword>
<feature type="transmembrane region" description="Helical" evidence="1">
    <location>
        <begin position="47"/>
        <end position="72"/>
    </location>
</feature>
<dbReference type="InterPro" id="IPR043128">
    <property type="entry name" value="Rev_trsase/Diguanyl_cyclase"/>
</dbReference>
<dbReference type="PROSITE" id="PS50887">
    <property type="entry name" value="GGDEF"/>
    <property type="match status" value="1"/>
</dbReference>
<dbReference type="Proteomes" id="UP000223606">
    <property type="component" value="Chromosome 1"/>
</dbReference>
<dbReference type="InterPro" id="IPR000160">
    <property type="entry name" value="GGDEF_dom"/>
</dbReference>
<evidence type="ECO:0000259" key="5">
    <source>
        <dbReference type="PROSITE" id="PS50887"/>
    </source>
</evidence>
<organism evidence="7 8">
    <name type="scientific">Hartmannibacter diazotrophicus</name>
    <dbReference type="NCBI Taxonomy" id="1482074"/>
    <lineage>
        <taxon>Bacteria</taxon>
        <taxon>Pseudomonadati</taxon>
        <taxon>Pseudomonadota</taxon>
        <taxon>Alphaproteobacteria</taxon>
        <taxon>Hyphomicrobiales</taxon>
        <taxon>Pleomorphomonadaceae</taxon>
        <taxon>Hartmannibacter</taxon>
    </lineage>
</organism>
<dbReference type="EC" id="3.1.4.52" evidence="7"/>
<feature type="domain" description="PAC" evidence="3">
    <location>
        <begin position="323"/>
        <end position="375"/>
    </location>
</feature>
<feature type="transmembrane region" description="Helical" evidence="1">
    <location>
        <begin position="250"/>
        <end position="267"/>
    </location>
</feature>
<proteinExistence type="predicted"/>
<dbReference type="RefSeq" id="WP_099554247.1">
    <property type="nucleotide sequence ID" value="NZ_LT960614.1"/>
</dbReference>
<comment type="caution">
    <text evidence="1">Lacks conserved residue(s) required for the propagation of feature annotation.</text>
</comment>
<dbReference type="Gene3D" id="3.30.450.20">
    <property type="entry name" value="PAS domain"/>
    <property type="match status" value="2"/>
</dbReference>
<keyword evidence="8" id="KW-1185">Reference proteome</keyword>
<feature type="transmembrane region" description="Helical" evidence="1">
    <location>
        <begin position="211"/>
        <end position="238"/>
    </location>
</feature>
<feature type="transmembrane region" description="Helical" evidence="1">
    <location>
        <begin position="177"/>
        <end position="199"/>
    </location>
</feature>
<reference evidence="8" key="1">
    <citation type="submission" date="2017-09" db="EMBL/GenBank/DDBJ databases">
        <title>Genome sequence of Nannocystis excedens DSM 71.</title>
        <authorList>
            <person name="Blom J."/>
        </authorList>
    </citation>
    <scope>NUCLEOTIDE SEQUENCE [LARGE SCALE GENOMIC DNA]</scope>
    <source>
        <strain evidence="8">type strain: E19</strain>
    </source>
</reference>
<evidence type="ECO:0000259" key="3">
    <source>
        <dbReference type="PROSITE" id="PS50113"/>
    </source>
</evidence>